<dbReference type="Proteomes" id="UP001162156">
    <property type="component" value="Unassembled WGS sequence"/>
</dbReference>
<comment type="caution">
    <text evidence="7">The sequence shown here is derived from an EMBL/GenBank/DDBJ whole genome shotgun (WGS) entry which is preliminary data.</text>
</comment>
<sequence>MFGDSGGPLQVINVERASSILVYNIVGITSFGKACGLSDSPGVYTRVFNYLSWIENIVWPS</sequence>
<evidence type="ECO:0000256" key="3">
    <source>
        <dbReference type="ARBA" id="ARBA00022670"/>
    </source>
</evidence>
<dbReference type="Pfam" id="PF00089">
    <property type="entry name" value="Trypsin"/>
    <property type="match status" value="1"/>
</dbReference>
<dbReference type="InterPro" id="IPR050127">
    <property type="entry name" value="Serine_Proteases_S1"/>
</dbReference>
<accession>A0AAV8YKD1</accession>
<dbReference type="SUPFAM" id="SSF50494">
    <property type="entry name" value="Trypsin-like serine proteases"/>
    <property type="match status" value="1"/>
</dbReference>
<keyword evidence="4" id="KW-0378">Hydrolase</keyword>
<name>A0AAV8YKD1_9CUCU</name>
<feature type="domain" description="Peptidase S1" evidence="6">
    <location>
        <begin position="2"/>
        <end position="54"/>
    </location>
</feature>
<keyword evidence="8" id="KW-1185">Reference proteome</keyword>
<keyword evidence="2" id="KW-0964">Secreted</keyword>
<keyword evidence="5" id="KW-0720">Serine protease</keyword>
<organism evidence="7 8">
    <name type="scientific">Rhamnusium bicolor</name>
    <dbReference type="NCBI Taxonomy" id="1586634"/>
    <lineage>
        <taxon>Eukaryota</taxon>
        <taxon>Metazoa</taxon>
        <taxon>Ecdysozoa</taxon>
        <taxon>Arthropoda</taxon>
        <taxon>Hexapoda</taxon>
        <taxon>Insecta</taxon>
        <taxon>Pterygota</taxon>
        <taxon>Neoptera</taxon>
        <taxon>Endopterygota</taxon>
        <taxon>Coleoptera</taxon>
        <taxon>Polyphaga</taxon>
        <taxon>Cucujiformia</taxon>
        <taxon>Chrysomeloidea</taxon>
        <taxon>Cerambycidae</taxon>
        <taxon>Lepturinae</taxon>
        <taxon>Rhagiini</taxon>
        <taxon>Rhamnusium</taxon>
    </lineage>
</organism>
<evidence type="ECO:0000313" key="8">
    <source>
        <dbReference type="Proteomes" id="UP001162156"/>
    </source>
</evidence>
<dbReference type="AlphaFoldDB" id="A0AAV8YKD1"/>
<evidence type="ECO:0000256" key="5">
    <source>
        <dbReference type="ARBA" id="ARBA00022825"/>
    </source>
</evidence>
<dbReference type="PANTHER" id="PTHR24264:SF65">
    <property type="entry name" value="SRCR DOMAIN-CONTAINING PROTEIN"/>
    <property type="match status" value="1"/>
</dbReference>
<dbReference type="Gene3D" id="2.40.10.10">
    <property type="entry name" value="Trypsin-like serine proteases"/>
    <property type="match status" value="1"/>
</dbReference>
<comment type="subcellular location">
    <subcellularLocation>
        <location evidence="1">Secreted</location>
    </subcellularLocation>
</comment>
<evidence type="ECO:0000256" key="1">
    <source>
        <dbReference type="ARBA" id="ARBA00004613"/>
    </source>
</evidence>
<dbReference type="InterPro" id="IPR043504">
    <property type="entry name" value="Peptidase_S1_PA_chymotrypsin"/>
</dbReference>
<protein>
    <recommendedName>
        <fullName evidence="6">Peptidase S1 domain-containing protein</fullName>
    </recommendedName>
</protein>
<evidence type="ECO:0000256" key="4">
    <source>
        <dbReference type="ARBA" id="ARBA00022801"/>
    </source>
</evidence>
<dbReference type="EMBL" id="JANEYF010002076">
    <property type="protein sequence ID" value="KAJ8951770.1"/>
    <property type="molecule type" value="Genomic_DNA"/>
</dbReference>
<keyword evidence="3" id="KW-0645">Protease</keyword>
<dbReference type="GO" id="GO:0005615">
    <property type="term" value="C:extracellular space"/>
    <property type="evidence" value="ECO:0007669"/>
    <property type="project" value="TreeGrafter"/>
</dbReference>
<dbReference type="InterPro" id="IPR001254">
    <property type="entry name" value="Trypsin_dom"/>
</dbReference>
<dbReference type="GO" id="GO:0004252">
    <property type="term" value="F:serine-type endopeptidase activity"/>
    <property type="evidence" value="ECO:0007669"/>
    <property type="project" value="InterPro"/>
</dbReference>
<evidence type="ECO:0000313" key="7">
    <source>
        <dbReference type="EMBL" id="KAJ8951770.1"/>
    </source>
</evidence>
<proteinExistence type="predicted"/>
<evidence type="ECO:0000259" key="6">
    <source>
        <dbReference type="Pfam" id="PF00089"/>
    </source>
</evidence>
<dbReference type="PANTHER" id="PTHR24264">
    <property type="entry name" value="TRYPSIN-RELATED"/>
    <property type="match status" value="1"/>
</dbReference>
<evidence type="ECO:0000256" key="2">
    <source>
        <dbReference type="ARBA" id="ARBA00022525"/>
    </source>
</evidence>
<dbReference type="InterPro" id="IPR009003">
    <property type="entry name" value="Peptidase_S1_PA"/>
</dbReference>
<dbReference type="GO" id="GO:0006508">
    <property type="term" value="P:proteolysis"/>
    <property type="evidence" value="ECO:0007669"/>
    <property type="project" value="UniProtKB-KW"/>
</dbReference>
<reference evidence="7" key="1">
    <citation type="journal article" date="2023" name="Insect Mol. Biol.">
        <title>Genome sequencing provides insights into the evolution of gene families encoding plant cell wall-degrading enzymes in longhorned beetles.</title>
        <authorList>
            <person name="Shin N.R."/>
            <person name="Okamura Y."/>
            <person name="Kirsch R."/>
            <person name="Pauchet Y."/>
        </authorList>
    </citation>
    <scope>NUCLEOTIDE SEQUENCE</scope>
    <source>
        <strain evidence="7">RBIC_L_NR</strain>
    </source>
</reference>
<gene>
    <name evidence="7" type="ORF">NQ314_007644</name>
</gene>